<sequence length="116" mass="13718">MEHIALAPHVEEKLKSILEESPTLEKPRKTKRSRAYYRSQARTKYQHRKREAVQVFQEEPEFQGFSRHHCLGCSCYMCKWGKKLGLEKAKYILPPYDAFLLQYSTDTILKETEPLV</sequence>
<evidence type="ECO:0000313" key="1">
    <source>
        <dbReference type="EMBL" id="MFE8701106.1"/>
    </source>
</evidence>
<dbReference type="Proteomes" id="UP001601059">
    <property type="component" value="Unassembled WGS sequence"/>
</dbReference>
<organism evidence="1 2">
    <name type="scientific">Cytobacillus spartinae</name>
    <dbReference type="NCBI Taxonomy" id="3299023"/>
    <lineage>
        <taxon>Bacteria</taxon>
        <taxon>Bacillati</taxon>
        <taxon>Bacillota</taxon>
        <taxon>Bacilli</taxon>
        <taxon>Bacillales</taxon>
        <taxon>Bacillaceae</taxon>
        <taxon>Cytobacillus</taxon>
    </lineage>
</organism>
<dbReference type="EMBL" id="JBIACK010000004">
    <property type="protein sequence ID" value="MFE8701106.1"/>
    <property type="molecule type" value="Genomic_DNA"/>
</dbReference>
<proteinExistence type="predicted"/>
<dbReference type="RefSeq" id="WP_389360933.1">
    <property type="nucleotide sequence ID" value="NZ_JBIACK010000004.1"/>
</dbReference>
<comment type="caution">
    <text evidence="1">The sequence shown here is derived from an EMBL/GenBank/DDBJ whole genome shotgun (WGS) entry which is preliminary data.</text>
</comment>
<gene>
    <name evidence="1" type="ORF">ACFYKX_10915</name>
</gene>
<accession>A0ABW6KA54</accession>
<keyword evidence="2" id="KW-1185">Reference proteome</keyword>
<reference evidence="1 2" key="1">
    <citation type="submission" date="2024-08" db="EMBL/GenBank/DDBJ databases">
        <title>Two novel Cytobacillus novel species.</title>
        <authorList>
            <person name="Liu G."/>
        </authorList>
    </citation>
    <scope>NUCLEOTIDE SEQUENCE [LARGE SCALE GENOMIC DNA]</scope>
    <source>
        <strain evidence="1 2">FJAT-54145</strain>
    </source>
</reference>
<evidence type="ECO:0000313" key="2">
    <source>
        <dbReference type="Proteomes" id="UP001601059"/>
    </source>
</evidence>
<name>A0ABW6KA54_9BACI</name>
<protein>
    <submittedName>
        <fullName evidence="1">Uncharacterized protein</fullName>
    </submittedName>
</protein>